<evidence type="ECO:0000256" key="5">
    <source>
        <dbReference type="ARBA" id="ARBA00023136"/>
    </source>
</evidence>
<sequence length="234" mass="27139">MLKTIHKWRIIKVFLLFIAILYIGFMYIDIYDIESIISSDRLKYLSMLLVLMISLFTGDDALNVKDLKLLQTGLFITLIADLFLLILGRHYVLGILLFSVVQIIYSSRYGFTNLKINIRNFIVIFSSLFIVHLVVDKLIFKLDFIWVMGLFYGLCLLNSVIKAAKAYRDRLFPKPNGHMILIGMVLFLLCDINVALYNILNEGLFYNISSISMWLFYLPSQVLLSLSGYKYNLK</sequence>
<dbReference type="GO" id="GO:0016020">
    <property type="term" value="C:membrane"/>
    <property type="evidence" value="ECO:0007669"/>
    <property type="project" value="UniProtKB-SubCell"/>
</dbReference>
<feature type="transmembrane region" description="Helical" evidence="6">
    <location>
        <begin position="179"/>
        <end position="199"/>
    </location>
</feature>
<feature type="transmembrane region" description="Helical" evidence="6">
    <location>
        <begin position="145"/>
        <end position="167"/>
    </location>
</feature>
<accession>M1Z7H4</accession>
<evidence type="ECO:0000256" key="4">
    <source>
        <dbReference type="ARBA" id="ARBA00022989"/>
    </source>
</evidence>
<feature type="transmembrane region" description="Helical" evidence="6">
    <location>
        <begin position="93"/>
        <end position="111"/>
    </location>
</feature>
<dbReference type="Proteomes" id="UP000245423">
    <property type="component" value="Chromosome 1"/>
</dbReference>
<feature type="transmembrane region" description="Helical" evidence="6">
    <location>
        <begin position="118"/>
        <end position="139"/>
    </location>
</feature>
<name>M1Z7H4_9FIRM</name>
<organism evidence="7 8">
    <name type="scientific">[Clostridium] ultunense Esp</name>
    <dbReference type="NCBI Taxonomy" id="1288971"/>
    <lineage>
        <taxon>Bacteria</taxon>
        <taxon>Bacillati</taxon>
        <taxon>Bacillota</taxon>
        <taxon>Tissierellia</taxon>
        <taxon>Tissierellales</taxon>
        <taxon>Tepidimicrobiaceae</taxon>
        <taxon>Schnuerera</taxon>
    </lineage>
</organism>
<evidence type="ECO:0000313" key="8">
    <source>
        <dbReference type="Proteomes" id="UP000245423"/>
    </source>
</evidence>
<dbReference type="RefSeq" id="WP_005583406.1">
    <property type="nucleotide sequence ID" value="NZ_LT669839.1"/>
</dbReference>
<keyword evidence="4 6" id="KW-1133">Transmembrane helix</keyword>
<evidence type="ECO:0000313" key="7">
    <source>
        <dbReference type="EMBL" id="SHD77822.1"/>
    </source>
</evidence>
<evidence type="ECO:0000256" key="2">
    <source>
        <dbReference type="ARBA" id="ARBA00007375"/>
    </source>
</evidence>
<dbReference type="InterPro" id="IPR012506">
    <property type="entry name" value="TMEM86B-like"/>
</dbReference>
<evidence type="ECO:0000256" key="3">
    <source>
        <dbReference type="ARBA" id="ARBA00022692"/>
    </source>
</evidence>
<evidence type="ECO:0000256" key="6">
    <source>
        <dbReference type="SAM" id="Phobius"/>
    </source>
</evidence>
<feature type="transmembrane region" description="Helical" evidence="6">
    <location>
        <begin position="12"/>
        <end position="30"/>
    </location>
</feature>
<dbReference type="Pfam" id="PF07947">
    <property type="entry name" value="YhhN"/>
    <property type="match status" value="1"/>
</dbReference>
<comment type="subcellular location">
    <subcellularLocation>
        <location evidence="1">Membrane</location>
        <topology evidence="1">Multi-pass membrane protein</topology>
    </subcellularLocation>
</comment>
<dbReference type="HOGENOM" id="CLU_091628_0_0_9"/>
<evidence type="ECO:0000256" key="1">
    <source>
        <dbReference type="ARBA" id="ARBA00004141"/>
    </source>
</evidence>
<keyword evidence="5 6" id="KW-0472">Membrane</keyword>
<gene>
    <name evidence="7" type="ORF">CUESP1_2476</name>
</gene>
<comment type="similarity">
    <text evidence="2">Belongs to the TMEM86 family.</text>
</comment>
<dbReference type="EMBL" id="LT669839">
    <property type="protein sequence ID" value="SHD77822.1"/>
    <property type="molecule type" value="Genomic_DNA"/>
</dbReference>
<proteinExistence type="inferred from homology"/>
<keyword evidence="3 6" id="KW-0812">Transmembrane</keyword>
<protein>
    <submittedName>
        <fullName evidence="7">Membrane protein</fullName>
    </submittedName>
</protein>
<keyword evidence="8" id="KW-1185">Reference proteome</keyword>
<dbReference type="AlphaFoldDB" id="M1Z7H4"/>
<feature type="transmembrane region" description="Helical" evidence="6">
    <location>
        <begin position="211"/>
        <end position="229"/>
    </location>
</feature>
<reference evidence="7 8" key="1">
    <citation type="submission" date="2016-11" db="EMBL/GenBank/DDBJ databases">
        <authorList>
            <person name="Manzoor S."/>
        </authorList>
    </citation>
    <scope>NUCLEOTIDE SEQUENCE [LARGE SCALE GENOMIC DNA]</scope>
    <source>
        <strain evidence="7">Clostridium ultunense strain Esp</strain>
    </source>
</reference>